<keyword evidence="9" id="KW-1185">Reference proteome</keyword>
<reference evidence="9" key="1">
    <citation type="submission" date="2017-12" db="EMBL/GenBank/DDBJ databases">
        <title>Draft genome sequence of Telmatospirillum siberiense 26-4b1T, an acidotolerant peatland alphaproteobacterium potentially involved in sulfur cycling.</title>
        <authorList>
            <person name="Hausmann B."/>
            <person name="Pjevac P."/>
            <person name="Schreck K."/>
            <person name="Herbold C.W."/>
            <person name="Daims H."/>
            <person name="Wagner M."/>
            <person name="Pester M."/>
            <person name="Loy A."/>
        </authorList>
    </citation>
    <scope>NUCLEOTIDE SEQUENCE [LARGE SCALE GENOMIC DNA]</scope>
    <source>
        <strain evidence="9">26-4b1</strain>
    </source>
</reference>
<feature type="domain" description="Methyl-accepting transducer" evidence="6">
    <location>
        <begin position="187"/>
        <end position="423"/>
    </location>
</feature>
<dbReference type="InterPro" id="IPR009050">
    <property type="entry name" value="Globin-like_sf"/>
</dbReference>
<dbReference type="GO" id="GO:0006935">
    <property type="term" value="P:chemotaxis"/>
    <property type="evidence" value="ECO:0007669"/>
    <property type="project" value="InterPro"/>
</dbReference>
<dbReference type="GO" id="GO:0005886">
    <property type="term" value="C:plasma membrane"/>
    <property type="evidence" value="ECO:0007669"/>
    <property type="project" value="UniProtKB-SubCell"/>
</dbReference>
<keyword evidence="2" id="KW-0997">Cell inner membrane</keyword>
<dbReference type="InterPro" id="IPR039379">
    <property type="entry name" value="Protoglobin_sensor_dom"/>
</dbReference>
<comment type="caution">
    <text evidence="8">The sequence shown here is derived from an EMBL/GenBank/DDBJ whole genome shotgun (WGS) entry which is preliminary data.</text>
</comment>
<evidence type="ECO:0000313" key="8">
    <source>
        <dbReference type="EMBL" id="PKU25855.1"/>
    </source>
</evidence>
<evidence type="ECO:0000259" key="6">
    <source>
        <dbReference type="PROSITE" id="PS50111"/>
    </source>
</evidence>
<dbReference type="InterPro" id="IPR044398">
    <property type="entry name" value="Globin-sensor_dom"/>
</dbReference>
<evidence type="ECO:0000256" key="5">
    <source>
        <dbReference type="PROSITE-ProRule" id="PRU00284"/>
    </source>
</evidence>
<dbReference type="PROSITE" id="PS50111">
    <property type="entry name" value="CHEMOTAXIS_TRANSDUC_2"/>
    <property type="match status" value="1"/>
</dbReference>
<sequence length="443" mass="47111">MSNDLDRAGRLKFLLIDEGVREALREFHAILAPAIDVLLDDFYRHAQTTPEAARTFAGNSMDRARLMQKQHWLDNVFSGRFDDAYFEQVQKIGQAHARIGLEPRWYTASYCFSLDKMVHLACAHYGGKKKTAPERLGQVIAAINKAAFLDMDLAISVYIDALHEKLNGQATLFERDVSSIVGIVTAATTELESTSRSMVSTAERTNQQAEVVVAAARQASENVQTVAAATEQLSSSIHEINRQVVQSNKIASTAADEADRTNQKMQGLTEAALRIGEVVKLINNIASQTNLLALNATIEAARAGDAGKGFAVVAGEVKHLANQTAKATEDIGAQILAVQNATKEAAAAITGIGETIGKMNGVAAAIAAAVEQQGAATQEIARNIQRAASGTDQVTSNIGSVTQATGETGHAAREVLSATGELSKQSERLSGAVGNFLVAVRAS</sequence>
<evidence type="ECO:0000256" key="4">
    <source>
        <dbReference type="ARBA" id="ARBA00029447"/>
    </source>
</evidence>
<protein>
    <submittedName>
        <fullName evidence="8">Chemotaxis protein</fullName>
    </submittedName>
</protein>
<dbReference type="Pfam" id="PF00015">
    <property type="entry name" value="MCPsignal"/>
    <property type="match status" value="1"/>
</dbReference>
<evidence type="ECO:0000256" key="3">
    <source>
        <dbReference type="ARBA" id="ARBA00023224"/>
    </source>
</evidence>
<dbReference type="InterPro" id="IPR012292">
    <property type="entry name" value="Globin/Proto"/>
</dbReference>
<dbReference type="SUPFAM" id="SSF46458">
    <property type="entry name" value="Globin-like"/>
    <property type="match status" value="1"/>
</dbReference>
<comment type="similarity">
    <text evidence="4">Belongs to the methyl-accepting chemotaxis (MCP) protein family.</text>
</comment>
<dbReference type="InterPro" id="IPR000727">
    <property type="entry name" value="T_SNARE_dom"/>
</dbReference>
<evidence type="ECO:0000256" key="2">
    <source>
        <dbReference type="ARBA" id="ARBA00022519"/>
    </source>
</evidence>
<feature type="domain" description="T-SNARE coiled-coil homology" evidence="7">
    <location>
        <begin position="339"/>
        <end position="401"/>
    </location>
</feature>
<name>A0A2N3PZN0_9PROT</name>
<evidence type="ECO:0000313" key="9">
    <source>
        <dbReference type="Proteomes" id="UP000233293"/>
    </source>
</evidence>
<organism evidence="8 9">
    <name type="scientific">Telmatospirillum siberiense</name>
    <dbReference type="NCBI Taxonomy" id="382514"/>
    <lineage>
        <taxon>Bacteria</taxon>
        <taxon>Pseudomonadati</taxon>
        <taxon>Pseudomonadota</taxon>
        <taxon>Alphaproteobacteria</taxon>
        <taxon>Rhodospirillales</taxon>
        <taxon>Rhodospirillaceae</taxon>
        <taxon>Telmatospirillum</taxon>
    </lineage>
</organism>
<keyword evidence="2" id="KW-0472">Membrane</keyword>
<keyword evidence="2" id="KW-1003">Cell membrane</keyword>
<dbReference type="OrthoDB" id="266313at2"/>
<dbReference type="InterPro" id="IPR004090">
    <property type="entry name" value="Chemotax_Me-accpt_rcpt"/>
</dbReference>
<dbReference type="SMART" id="SM00283">
    <property type="entry name" value="MA"/>
    <property type="match status" value="1"/>
</dbReference>
<dbReference type="PRINTS" id="PR00260">
    <property type="entry name" value="CHEMTRNSDUCR"/>
</dbReference>
<dbReference type="Proteomes" id="UP000233293">
    <property type="component" value="Unassembled WGS sequence"/>
</dbReference>
<dbReference type="InterPro" id="IPR004089">
    <property type="entry name" value="MCPsignal_dom"/>
</dbReference>
<dbReference type="PROSITE" id="PS50192">
    <property type="entry name" value="T_SNARE"/>
    <property type="match status" value="1"/>
</dbReference>
<dbReference type="Gene3D" id="1.10.490.10">
    <property type="entry name" value="Globins"/>
    <property type="match status" value="1"/>
</dbReference>
<proteinExistence type="inferred from homology"/>
<gene>
    <name evidence="8" type="ORF">CWS72_04675</name>
</gene>
<dbReference type="PANTHER" id="PTHR32089:SF112">
    <property type="entry name" value="LYSOZYME-LIKE PROTEIN-RELATED"/>
    <property type="match status" value="1"/>
</dbReference>
<dbReference type="GO" id="GO:0019825">
    <property type="term" value="F:oxygen binding"/>
    <property type="evidence" value="ECO:0007669"/>
    <property type="project" value="InterPro"/>
</dbReference>
<comment type="subcellular location">
    <subcellularLocation>
        <location evidence="1">Cell inner membrane</location>
        <topology evidence="1">Multi-pass membrane protein</topology>
    </subcellularLocation>
</comment>
<dbReference type="RefSeq" id="WP_101249399.1">
    <property type="nucleotide sequence ID" value="NZ_PIUM01000003.1"/>
</dbReference>
<dbReference type="SUPFAM" id="SSF58104">
    <property type="entry name" value="Methyl-accepting chemotaxis protein (MCP) signaling domain"/>
    <property type="match status" value="1"/>
</dbReference>
<dbReference type="GO" id="GO:0020037">
    <property type="term" value="F:heme binding"/>
    <property type="evidence" value="ECO:0007669"/>
    <property type="project" value="InterPro"/>
</dbReference>
<dbReference type="PANTHER" id="PTHR32089">
    <property type="entry name" value="METHYL-ACCEPTING CHEMOTAXIS PROTEIN MCPB"/>
    <property type="match status" value="1"/>
</dbReference>
<accession>A0A2N3PZN0</accession>
<dbReference type="Gene3D" id="1.10.287.950">
    <property type="entry name" value="Methyl-accepting chemotaxis protein"/>
    <property type="match status" value="1"/>
</dbReference>
<dbReference type="GO" id="GO:0004888">
    <property type="term" value="F:transmembrane signaling receptor activity"/>
    <property type="evidence" value="ECO:0007669"/>
    <property type="project" value="InterPro"/>
</dbReference>
<dbReference type="CDD" id="cd01068">
    <property type="entry name" value="globin_sensor"/>
    <property type="match status" value="1"/>
</dbReference>
<evidence type="ECO:0000259" key="7">
    <source>
        <dbReference type="PROSITE" id="PS50192"/>
    </source>
</evidence>
<evidence type="ECO:0000256" key="1">
    <source>
        <dbReference type="ARBA" id="ARBA00004429"/>
    </source>
</evidence>
<dbReference type="GO" id="GO:0007165">
    <property type="term" value="P:signal transduction"/>
    <property type="evidence" value="ECO:0007669"/>
    <property type="project" value="UniProtKB-KW"/>
</dbReference>
<keyword evidence="3 5" id="KW-0807">Transducer</keyword>
<dbReference type="Pfam" id="PF11563">
    <property type="entry name" value="Protoglobin"/>
    <property type="match status" value="1"/>
</dbReference>
<dbReference type="AlphaFoldDB" id="A0A2N3PZN0"/>
<dbReference type="EMBL" id="PIUM01000003">
    <property type="protein sequence ID" value="PKU25855.1"/>
    <property type="molecule type" value="Genomic_DNA"/>
</dbReference>